<dbReference type="Proteomes" id="UP000609726">
    <property type="component" value="Unassembled WGS sequence"/>
</dbReference>
<sequence>MNITTAAGFQPAARTLHASALQINGIALAPVEHHGQRVMSLAMIDQVHQRPDGTAGRNFRENRSRLIAGEDFFEIDQPDEIRRLGFSRPQGGVPAMVLLLTETGYSMLVKSFTDDLAWDVQRQLVKSYFAKPATLADPMASLSPEHRALVALLFESSAIKAQQAAHAAELAAQAESIKRIEANQIAAVASVQSFTALGYSLFRDLGLSKIELGKLGRKATALSKARGITVDQVGDGRYGRVGSYHISVLDDALIAISN</sequence>
<gene>
    <name evidence="2" type="ORF">F2P45_06310</name>
</gene>
<dbReference type="Pfam" id="PF10543">
    <property type="entry name" value="ORF6N"/>
    <property type="match status" value="1"/>
</dbReference>
<dbReference type="EMBL" id="WHJH01000004">
    <property type="protein sequence ID" value="NHZ88637.1"/>
    <property type="molecule type" value="Genomic_DNA"/>
</dbReference>
<keyword evidence="3" id="KW-1185">Reference proteome</keyword>
<feature type="domain" description="KilA-N DNA-binding" evidence="1">
    <location>
        <begin position="30"/>
        <end position="111"/>
    </location>
</feature>
<evidence type="ECO:0000259" key="1">
    <source>
        <dbReference type="Pfam" id="PF10543"/>
    </source>
</evidence>
<name>A0ABX0NPA7_9BURK</name>
<protein>
    <recommendedName>
        <fullName evidence="1">KilA-N DNA-binding domain-containing protein</fullName>
    </recommendedName>
</protein>
<accession>A0ABX0NPA7</accession>
<evidence type="ECO:0000313" key="3">
    <source>
        <dbReference type="Proteomes" id="UP000609726"/>
    </source>
</evidence>
<evidence type="ECO:0000313" key="2">
    <source>
        <dbReference type="EMBL" id="NHZ88637.1"/>
    </source>
</evidence>
<dbReference type="RefSeq" id="WP_166871538.1">
    <property type="nucleotide sequence ID" value="NZ_WHJH01000004.1"/>
</dbReference>
<proteinExistence type="predicted"/>
<dbReference type="InterPro" id="IPR018873">
    <property type="entry name" value="KilA-N_DNA-bd_domain"/>
</dbReference>
<organism evidence="2 3">
    <name type="scientific">Massilia mucilaginosa</name>
    <dbReference type="NCBI Taxonomy" id="2609282"/>
    <lineage>
        <taxon>Bacteria</taxon>
        <taxon>Pseudomonadati</taxon>
        <taxon>Pseudomonadota</taxon>
        <taxon>Betaproteobacteria</taxon>
        <taxon>Burkholderiales</taxon>
        <taxon>Oxalobacteraceae</taxon>
        <taxon>Telluria group</taxon>
        <taxon>Massilia</taxon>
    </lineage>
</organism>
<comment type="caution">
    <text evidence="2">The sequence shown here is derived from an EMBL/GenBank/DDBJ whole genome shotgun (WGS) entry which is preliminary data.</text>
</comment>
<reference evidence="2 3" key="1">
    <citation type="submission" date="2019-10" db="EMBL/GenBank/DDBJ databases">
        <title>Taxonomy of Antarctic Massilia spp.: description of Massilia rubra sp. nov., Massilia aquatica sp. nov., Massilia mucilaginosa sp. nov., Massilia frigida sp. nov. isolated from streams, lakes and regoliths.</title>
        <authorList>
            <person name="Holochova P."/>
            <person name="Sedlacek I."/>
            <person name="Kralova S."/>
            <person name="Maslanova I."/>
            <person name="Busse H.-J."/>
            <person name="Stankova E."/>
            <person name="Vrbovska V."/>
            <person name="Kovarovic V."/>
            <person name="Bartak M."/>
            <person name="Svec P."/>
            <person name="Pantucek R."/>
        </authorList>
    </citation>
    <scope>NUCLEOTIDE SEQUENCE [LARGE SCALE GENOMIC DNA]</scope>
    <source>
        <strain evidence="2 3">CCM 8733</strain>
    </source>
</reference>